<feature type="compositionally biased region" description="Polar residues" evidence="1">
    <location>
        <begin position="261"/>
        <end position="277"/>
    </location>
</feature>
<feature type="region of interest" description="Disordered" evidence="1">
    <location>
        <begin position="258"/>
        <end position="287"/>
    </location>
</feature>
<organism evidence="2">
    <name type="scientific">Trieres chinensis</name>
    <name type="common">Marine centric diatom</name>
    <name type="synonym">Odontella sinensis</name>
    <dbReference type="NCBI Taxonomy" id="1514140"/>
    <lineage>
        <taxon>Eukaryota</taxon>
        <taxon>Sar</taxon>
        <taxon>Stramenopiles</taxon>
        <taxon>Ochrophyta</taxon>
        <taxon>Bacillariophyta</taxon>
        <taxon>Mediophyceae</taxon>
        <taxon>Biddulphiophycidae</taxon>
        <taxon>Eupodiscales</taxon>
        <taxon>Parodontellaceae</taxon>
        <taxon>Trieres</taxon>
    </lineage>
</organism>
<name>A0A7S1ZBS5_TRICV</name>
<dbReference type="AlphaFoldDB" id="A0A7S1ZBS5"/>
<feature type="region of interest" description="Disordered" evidence="1">
    <location>
        <begin position="1"/>
        <end position="28"/>
    </location>
</feature>
<reference evidence="2" key="1">
    <citation type="submission" date="2021-01" db="EMBL/GenBank/DDBJ databases">
        <authorList>
            <person name="Corre E."/>
            <person name="Pelletier E."/>
            <person name="Niang G."/>
            <person name="Scheremetjew M."/>
            <person name="Finn R."/>
            <person name="Kale V."/>
            <person name="Holt S."/>
            <person name="Cochrane G."/>
            <person name="Meng A."/>
            <person name="Brown T."/>
            <person name="Cohen L."/>
        </authorList>
    </citation>
    <scope>NUCLEOTIDE SEQUENCE</scope>
    <source>
        <strain evidence="2">Grunow 1884</strain>
    </source>
</reference>
<dbReference type="SUPFAM" id="SSF48452">
    <property type="entry name" value="TPR-like"/>
    <property type="match status" value="1"/>
</dbReference>
<protein>
    <recommendedName>
        <fullName evidence="3">Kinesin light chain</fullName>
    </recommendedName>
</protein>
<dbReference type="Pfam" id="PF13424">
    <property type="entry name" value="TPR_12"/>
    <property type="match status" value="1"/>
</dbReference>
<sequence>METNSKAANNKRFSSTHMDDYNKGTESASEGKWGEALCFYNRALMIQREDLGDSHLLCARTLNQMAVALAYSGDVEMAKAAMEEALVILHESGIDEGKVAAAWKVFRDICDRKEKRKQVKRTQHNTTSTMRREKTIIEIAKESCEAQSNNTHQFNPLPKSKTMIEIVRESCEEESNSTSNLPNLRKIMSDGIEATMRKRERKFDGRMASNKSKEVLTEYDQEQFLRLQHETRKCGIVTNAGAKLIAASLSDGFSAHDNTKKINQSNQSICSKSSRVSRQMPHRSSFHESLNASLREELSAAASG</sequence>
<dbReference type="Gene3D" id="1.25.40.10">
    <property type="entry name" value="Tetratricopeptide repeat domain"/>
    <property type="match status" value="1"/>
</dbReference>
<gene>
    <name evidence="2" type="ORF">OSIN01602_LOCUS7586</name>
</gene>
<evidence type="ECO:0000256" key="1">
    <source>
        <dbReference type="SAM" id="MobiDB-lite"/>
    </source>
</evidence>
<proteinExistence type="predicted"/>
<evidence type="ECO:0008006" key="3">
    <source>
        <dbReference type="Google" id="ProtNLM"/>
    </source>
</evidence>
<dbReference type="EMBL" id="HBGO01013502">
    <property type="protein sequence ID" value="CAD9334356.1"/>
    <property type="molecule type" value="Transcribed_RNA"/>
</dbReference>
<evidence type="ECO:0000313" key="2">
    <source>
        <dbReference type="EMBL" id="CAD9334356.1"/>
    </source>
</evidence>
<feature type="compositionally biased region" description="Polar residues" evidence="1">
    <location>
        <begin position="1"/>
        <end position="16"/>
    </location>
</feature>
<dbReference type="InterPro" id="IPR011990">
    <property type="entry name" value="TPR-like_helical_dom_sf"/>
</dbReference>
<accession>A0A7S1ZBS5</accession>